<sequence length="103" mass="11410">MIVQIFATLPGSFVAGVVTTPTSYYFSLENSKKTVFVAADHCRVEDGRTVENADCVCKTSAEFFLKIWQEDYRPGLGDFLSGKIKSNNPDSLKNFLKAFGKSD</sequence>
<proteinExistence type="predicted"/>
<dbReference type="RefSeq" id="WP_073378557.1">
    <property type="nucleotide sequence ID" value="NZ_FQXS01000031.1"/>
</dbReference>
<gene>
    <name evidence="1" type="ORF">SAMN02745124_03775</name>
</gene>
<evidence type="ECO:0000313" key="2">
    <source>
        <dbReference type="Proteomes" id="UP000184139"/>
    </source>
</evidence>
<organism evidence="1 2">
    <name type="scientific">Desulfofustis glycolicus DSM 9705</name>
    <dbReference type="NCBI Taxonomy" id="1121409"/>
    <lineage>
        <taxon>Bacteria</taxon>
        <taxon>Pseudomonadati</taxon>
        <taxon>Thermodesulfobacteriota</taxon>
        <taxon>Desulfobulbia</taxon>
        <taxon>Desulfobulbales</taxon>
        <taxon>Desulfocapsaceae</taxon>
        <taxon>Desulfofustis</taxon>
    </lineage>
</organism>
<dbReference type="STRING" id="1121409.SAMN02745124_03775"/>
<dbReference type="EMBL" id="FQXS01000031">
    <property type="protein sequence ID" value="SHI08859.1"/>
    <property type="molecule type" value="Genomic_DNA"/>
</dbReference>
<evidence type="ECO:0008006" key="3">
    <source>
        <dbReference type="Google" id="ProtNLM"/>
    </source>
</evidence>
<accession>A0A1M5YAB9</accession>
<reference evidence="1 2" key="1">
    <citation type="submission" date="2016-11" db="EMBL/GenBank/DDBJ databases">
        <authorList>
            <person name="Jaros S."/>
            <person name="Januszkiewicz K."/>
            <person name="Wedrychowicz H."/>
        </authorList>
    </citation>
    <scope>NUCLEOTIDE SEQUENCE [LARGE SCALE GENOMIC DNA]</scope>
    <source>
        <strain evidence="1 2">DSM 9705</strain>
    </source>
</reference>
<protein>
    <recommendedName>
        <fullName evidence="3">SCP-2 sterol transfer family protein</fullName>
    </recommendedName>
</protein>
<dbReference type="Proteomes" id="UP000184139">
    <property type="component" value="Unassembled WGS sequence"/>
</dbReference>
<dbReference type="OrthoDB" id="5402176at2"/>
<evidence type="ECO:0000313" key="1">
    <source>
        <dbReference type="EMBL" id="SHI08859.1"/>
    </source>
</evidence>
<keyword evidence="2" id="KW-1185">Reference proteome</keyword>
<dbReference type="AlphaFoldDB" id="A0A1M5YAB9"/>
<name>A0A1M5YAB9_9BACT</name>